<proteinExistence type="predicted"/>
<protein>
    <submittedName>
        <fullName evidence="2">NAD(P)-dependent oxidoreductase</fullName>
    </submittedName>
</protein>
<evidence type="ECO:0000313" key="2">
    <source>
        <dbReference type="EMBL" id="MBD8511252.1"/>
    </source>
</evidence>
<organism evidence="2 3">
    <name type="scientific">Photobacterium arenosum</name>
    <dbReference type="NCBI Taxonomy" id="2774143"/>
    <lineage>
        <taxon>Bacteria</taxon>
        <taxon>Pseudomonadati</taxon>
        <taxon>Pseudomonadota</taxon>
        <taxon>Gammaproteobacteria</taxon>
        <taxon>Vibrionales</taxon>
        <taxon>Vibrionaceae</taxon>
        <taxon>Photobacterium</taxon>
    </lineage>
</organism>
<dbReference type="RefSeq" id="WP_192013827.1">
    <property type="nucleotide sequence ID" value="NZ_JACYTP010000001.1"/>
</dbReference>
<dbReference type="Gene3D" id="3.40.50.720">
    <property type="entry name" value="NAD(P)-binding Rossmann-like Domain"/>
    <property type="match status" value="1"/>
</dbReference>
<dbReference type="Pfam" id="PF01370">
    <property type="entry name" value="Epimerase"/>
    <property type="match status" value="1"/>
</dbReference>
<accession>A0ABR9BHV9</accession>
<dbReference type="Proteomes" id="UP000649768">
    <property type="component" value="Unassembled WGS sequence"/>
</dbReference>
<keyword evidence="3" id="KW-1185">Reference proteome</keyword>
<dbReference type="EMBL" id="JACYTP010000001">
    <property type="protein sequence ID" value="MBD8511252.1"/>
    <property type="molecule type" value="Genomic_DNA"/>
</dbReference>
<feature type="domain" description="NAD-dependent epimerase/dehydratase" evidence="1">
    <location>
        <begin position="3"/>
        <end position="194"/>
    </location>
</feature>
<sequence length="273" mass="30901">MKVLIAGANGYIGHHVTNLFREHRFEVFVYSRDKAGVPKTGIIGPDSSDFTGSFDVVINCARPHWSEYSPDEIAVIEQGLLEHLDKFATEGAIKIHTSGVWLFGKSSPEDLQNFILKPLEAVKPDVYTIQLALRKNWNIVYCPSLVYGGENCQLKRIVESLSDHTINVAVPSVGFNQYIHVVDIARYYLLLVQEGFFQKQHFIAEPKGFSPKAFSQLLLSHTIVQKVTEICWDEFESINGPEATEVEKLNLVLPVSSRFKPTQLVERYIKNYT</sequence>
<dbReference type="SUPFAM" id="SSF51735">
    <property type="entry name" value="NAD(P)-binding Rossmann-fold domains"/>
    <property type="match status" value="1"/>
</dbReference>
<name>A0ABR9BHV9_9GAMM</name>
<dbReference type="InterPro" id="IPR001509">
    <property type="entry name" value="Epimerase_deHydtase"/>
</dbReference>
<reference evidence="2 3" key="1">
    <citation type="submission" date="2020-09" db="EMBL/GenBank/DDBJ databases">
        <title>Photobacterium sp. CAU 1568 isolated from sand of Sido Beach.</title>
        <authorList>
            <person name="Kim W."/>
        </authorList>
    </citation>
    <scope>NUCLEOTIDE SEQUENCE [LARGE SCALE GENOMIC DNA]</scope>
    <source>
        <strain evidence="2 3">CAU 1568</strain>
    </source>
</reference>
<evidence type="ECO:0000259" key="1">
    <source>
        <dbReference type="Pfam" id="PF01370"/>
    </source>
</evidence>
<gene>
    <name evidence="2" type="ORF">IFO68_00875</name>
</gene>
<evidence type="ECO:0000313" key="3">
    <source>
        <dbReference type="Proteomes" id="UP000649768"/>
    </source>
</evidence>
<comment type="caution">
    <text evidence="2">The sequence shown here is derived from an EMBL/GenBank/DDBJ whole genome shotgun (WGS) entry which is preliminary data.</text>
</comment>
<dbReference type="InterPro" id="IPR036291">
    <property type="entry name" value="NAD(P)-bd_dom_sf"/>
</dbReference>